<dbReference type="Proteomes" id="UP000178776">
    <property type="component" value="Chromosome"/>
</dbReference>
<dbReference type="STRING" id="1108595.BKX93_17355"/>
<dbReference type="AlphaFoldDB" id="A0A1D9LP75"/>
<dbReference type="InterPro" id="IPR016181">
    <property type="entry name" value="Acyl_CoA_acyltransferase"/>
</dbReference>
<dbReference type="EMBL" id="CP017707">
    <property type="protein sequence ID" value="AOZ52943.1"/>
    <property type="molecule type" value="Genomic_DNA"/>
</dbReference>
<gene>
    <name evidence="1" type="ORF">BKX93_17355</name>
</gene>
<reference evidence="1 2" key="1">
    <citation type="submission" date="2016-10" db="EMBL/GenBank/DDBJ databases">
        <title>Chromobacterium muskegensis sp. nov., an insecticidal bacterium isolated from Sphagnum bogs.</title>
        <authorList>
            <person name="Sparks M.E."/>
            <person name="Blackburn M.B."/>
            <person name="Gundersen-Rindal D.E."/>
            <person name="Mitchell A."/>
            <person name="Farrar R."/>
            <person name="Kuhar D."/>
        </authorList>
    </citation>
    <scope>NUCLEOTIDE SEQUENCE [LARGE SCALE GENOMIC DNA]</scope>
    <source>
        <strain evidence="1 2">21-1</strain>
    </source>
</reference>
<keyword evidence="1" id="KW-0808">Transferase</keyword>
<dbReference type="Gene3D" id="3.40.630.30">
    <property type="match status" value="1"/>
</dbReference>
<dbReference type="SUPFAM" id="SSF55729">
    <property type="entry name" value="Acyl-CoA N-acyltransferases (Nat)"/>
    <property type="match status" value="1"/>
</dbReference>
<name>A0A1D9LP75_9NEIS</name>
<proteinExistence type="predicted"/>
<protein>
    <submittedName>
        <fullName evidence="1">GNAT family N-acetyltransferase</fullName>
    </submittedName>
</protein>
<evidence type="ECO:0000313" key="1">
    <source>
        <dbReference type="EMBL" id="AOZ52943.1"/>
    </source>
</evidence>
<dbReference type="GO" id="GO:0016740">
    <property type="term" value="F:transferase activity"/>
    <property type="evidence" value="ECO:0007669"/>
    <property type="project" value="UniProtKB-KW"/>
</dbReference>
<organism evidence="1 2">
    <name type="scientific">Chromobacterium vaccinii</name>
    <dbReference type="NCBI Taxonomy" id="1108595"/>
    <lineage>
        <taxon>Bacteria</taxon>
        <taxon>Pseudomonadati</taxon>
        <taxon>Pseudomonadota</taxon>
        <taxon>Betaproteobacteria</taxon>
        <taxon>Neisseriales</taxon>
        <taxon>Chromobacteriaceae</taxon>
        <taxon>Chromobacterium</taxon>
    </lineage>
</organism>
<evidence type="ECO:0000313" key="2">
    <source>
        <dbReference type="Proteomes" id="UP000178776"/>
    </source>
</evidence>
<sequence length="307" mass="34701">MIKYTPEFKDDWDKVVQASKNGNFLHLRGYMDYHRERFNDESILISSEGKPVAVFPCNQVNTSIISHGGLTYGGLLYGNSLHAAEILEIFSSISHYFKALSCERVLYKAVPHVFHKYPAEEDLYALFRLEAKLIRRDISSVIELSTRPKLSDSRKNTARKAQKAGVVFEELTDLSSFHSLLSSVLAKFNCVPVHSDVELQLLHRSFPENIRLFGALLSGKLLAAALIYDFGHVVHSQYLASSDEGRILGALDYVLIQLIDVVFSDKKYFSFGVSTEEQGRVLNEGLIRQKEGFGGRGVVHDFYEWTL</sequence>
<dbReference type="KEGG" id="cvc:BKX93_17355"/>
<accession>A0A1D9LP75</accession>